<gene>
    <name evidence="1" type="ORF">NCGR_LOCUS63589</name>
</gene>
<accession>A0A811SCZ8</accession>
<proteinExistence type="predicted"/>
<protein>
    <submittedName>
        <fullName evidence="1">Uncharacterized protein</fullName>
    </submittedName>
</protein>
<dbReference type="Proteomes" id="UP000604825">
    <property type="component" value="Unassembled WGS sequence"/>
</dbReference>
<name>A0A811SCZ8_9POAL</name>
<dbReference type="EMBL" id="CAJGYO010000019">
    <property type="protein sequence ID" value="CAD6339491.1"/>
    <property type="molecule type" value="Genomic_DNA"/>
</dbReference>
<comment type="caution">
    <text evidence="1">The sequence shown here is derived from an EMBL/GenBank/DDBJ whole genome shotgun (WGS) entry which is preliminary data.</text>
</comment>
<dbReference type="PROSITE" id="PS50096">
    <property type="entry name" value="IQ"/>
    <property type="match status" value="1"/>
</dbReference>
<evidence type="ECO:0000313" key="1">
    <source>
        <dbReference type="EMBL" id="CAD6339491.1"/>
    </source>
</evidence>
<dbReference type="AlphaFoldDB" id="A0A811SCZ8"/>
<keyword evidence="2" id="KW-1185">Reference proteome</keyword>
<organism evidence="1 2">
    <name type="scientific">Miscanthus lutarioriparius</name>
    <dbReference type="NCBI Taxonomy" id="422564"/>
    <lineage>
        <taxon>Eukaryota</taxon>
        <taxon>Viridiplantae</taxon>
        <taxon>Streptophyta</taxon>
        <taxon>Embryophyta</taxon>
        <taxon>Tracheophyta</taxon>
        <taxon>Spermatophyta</taxon>
        <taxon>Magnoliopsida</taxon>
        <taxon>Liliopsida</taxon>
        <taxon>Poales</taxon>
        <taxon>Poaceae</taxon>
        <taxon>PACMAD clade</taxon>
        <taxon>Panicoideae</taxon>
        <taxon>Andropogonodae</taxon>
        <taxon>Andropogoneae</taxon>
        <taxon>Saccharinae</taxon>
        <taxon>Miscanthus</taxon>
    </lineage>
</organism>
<evidence type="ECO:0000313" key="2">
    <source>
        <dbReference type="Proteomes" id="UP000604825"/>
    </source>
</evidence>
<reference evidence="1" key="1">
    <citation type="submission" date="2020-10" db="EMBL/GenBank/DDBJ databases">
        <authorList>
            <person name="Han B."/>
            <person name="Lu T."/>
            <person name="Zhao Q."/>
            <person name="Huang X."/>
            <person name="Zhao Y."/>
        </authorList>
    </citation>
    <scope>NUCLEOTIDE SEQUENCE</scope>
</reference>
<sequence>MPSGFPYGWPGYGTTTVSMIGAQQIPIEGEKLQQIEQPMDIPTAPMGKMLTRQVSAVVRLQAVARGLLACRRVREIRDLQLIQPYTPS</sequence>